<organism evidence="1 2">
    <name type="scientific">Agaribacter flavus</name>
    <dbReference type="NCBI Taxonomy" id="1902781"/>
    <lineage>
        <taxon>Bacteria</taxon>
        <taxon>Pseudomonadati</taxon>
        <taxon>Pseudomonadota</taxon>
        <taxon>Gammaproteobacteria</taxon>
        <taxon>Alteromonadales</taxon>
        <taxon>Alteromonadaceae</taxon>
        <taxon>Agaribacter</taxon>
    </lineage>
</organism>
<dbReference type="PANTHER" id="PTHR30528">
    <property type="entry name" value="CYTOPLASMIC PROTEIN"/>
    <property type="match status" value="1"/>
</dbReference>
<dbReference type="Pfam" id="PF06224">
    <property type="entry name" value="AlkZ-like"/>
    <property type="match status" value="1"/>
</dbReference>
<evidence type="ECO:0000313" key="1">
    <source>
        <dbReference type="EMBL" id="MFC3120291.1"/>
    </source>
</evidence>
<dbReference type="EMBL" id="JBHRSW010000004">
    <property type="protein sequence ID" value="MFC3120291.1"/>
    <property type="molecule type" value="Genomic_DNA"/>
</dbReference>
<reference evidence="2" key="1">
    <citation type="journal article" date="2019" name="Int. J. Syst. Evol. Microbiol.">
        <title>The Global Catalogue of Microorganisms (GCM) 10K type strain sequencing project: providing services to taxonomists for standard genome sequencing and annotation.</title>
        <authorList>
            <consortium name="The Broad Institute Genomics Platform"/>
            <consortium name="The Broad Institute Genome Sequencing Center for Infectious Disease"/>
            <person name="Wu L."/>
            <person name="Ma J."/>
        </authorList>
    </citation>
    <scope>NUCLEOTIDE SEQUENCE [LARGE SCALE GENOMIC DNA]</scope>
    <source>
        <strain evidence="2">KCTC 52473</strain>
    </source>
</reference>
<dbReference type="PANTHER" id="PTHR30528:SF0">
    <property type="entry name" value="CYTOPLASMIC PROTEIN"/>
    <property type="match status" value="1"/>
</dbReference>
<gene>
    <name evidence="1" type="ORF">ACFOHL_01515</name>
</gene>
<dbReference type="InterPro" id="IPR009351">
    <property type="entry name" value="AlkZ-like"/>
</dbReference>
<sequence length="245" mass="28744">MTESISVVQARKLVLLSQKLTHNNIEGRSIDATLAALEHLGYVQIDTISVVERAHHHTLWSRNSRYKKQELDELIILGKAFEYWSHAAAYLPMRDYRFSLPRKHAMKNGTLKHWYPRNDALIDHVLTRIKEEGSLMAKDFDYTLECYVPEVKRQYGYFSLPILWDGRLTARVDCKVNRVTGTLNIKHLVVEPWLTKIEAFAHAFRRELQGFMVFNQCQRLKVHRARPKFLKEILESMTELNPKIN</sequence>
<name>A0ABV7FM17_9ALTE</name>
<keyword evidence="2" id="KW-1185">Reference proteome</keyword>
<protein>
    <submittedName>
        <fullName evidence="1">DNA glycosylase AlkZ-like family protein</fullName>
    </submittedName>
</protein>
<dbReference type="Proteomes" id="UP001595478">
    <property type="component" value="Unassembled WGS sequence"/>
</dbReference>
<dbReference type="RefSeq" id="WP_376918430.1">
    <property type="nucleotide sequence ID" value="NZ_JBHRSW010000004.1"/>
</dbReference>
<accession>A0ABV7FM17</accession>
<comment type="caution">
    <text evidence="1">The sequence shown here is derived from an EMBL/GenBank/DDBJ whole genome shotgun (WGS) entry which is preliminary data.</text>
</comment>
<proteinExistence type="predicted"/>
<evidence type="ECO:0000313" key="2">
    <source>
        <dbReference type="Proteomes" id="UP001595478"/>
    </source>
</evidence>